<comment type="caution">
    <text evidence="5">The sequence shown here is derived from an EMBL/GenBank/DDBJ whole genome shotgun (WGS) entry which is preliminary data.</text>
</comment>
<feature type="region of interest" description="Disordered" evidence="2">
    <location>
        <begin position="89"/>
        <end position="138"/>
    </location>
</feature>
<sequence>MASLQLQQQQQQQQHRTGGGAGAPPASLGQSLFCGSTIAGVQRAVPPLTLHLFHSSVVELDEPSPLPLGCQKFLNLETGSIYYKEEEAKMSRNGKNPKLELKLNLSPPERSRGVMESPKRSSSSSSSPSSCVSSEAENSPEAGSMVLAGCPRFSQASVLEFLRDQIEEQKDRLSMTIGSGGSGVVVPRNFRLLEELERGEKGIGDGTVSYGMDDGDDIYMRSWTGTIIGPHNSVHEGRIYQLKLFCDKDYPEKPPSVRFHSRINMTCVNHETGVVEAKKFGMLANWQREYTMEDILTQLKKEMAAPHNRKLVQPPEGMLFDEWDCLCDIMKKIHIDKEDVSAKIFFCLILSSNLFNSFQFVLIFIISK</sequence>
<name>A0AAV7F2Y3_ARIFI</name>
<dbReference type="AlphaFoldDB" id="A0AAV7F2Y3"/>
<feature type="domain" description="UBC core" evidence="4">
    <location>
        <begin position="187"/>
        <end position="340"/>
    </location>
</feature>
<feature type="compositionally biased region" description="Low complexity" evidence="2">
    <location>
        <begin position="1"/>
        <end position="14"/>
    </location>
</feature>
<dbReference type="SMART" id="SM00212">
    <property type="entry name" value="UBCc"/>
    <property type="match status" value="1"/>
</dbReference>
<dbReference type="EMBL" id="JAINDJ010000003">
    <property type="protein sequence ID" value="KAG9455019.1"/>
    <property type="molecule type" value="Genomic_DNA"/>
</dbReference>
<accession>A0AAV7F2Y3</accession>
<evidence type="ECO:0000256" key="3">
    <source>
        <dbReference type="SAM" id="Phobius"/>
    </source>
</evidence>
<evidence type="ECO:0000259" key="4">
    <source>
        <dbReference type="PROSITE" id="PS50127"/>
    </source>
</evidence>
<dbReference type="Gene3D" id="3.10.110.10">
    <property type="entry name" value="Ubiquitin Conjugating Enzyme"/>
    <property type="match status" value="1"/>
</dbReference>
<organism evidence="5 6">
    <name type="scientific">Aristolochia fimbriata</name>
    <name type="common">White veined hardy Dutchman's pipe vine</name>
    <dbReference type="NCBI Taxonomy" id="158543"/>
    <lineage>
        <taxon>Eukaryota</taxon>
        <taxon>Viridiplantae</taxon>
        <taxon>Streptophyta</taxon>
        <taxon>Embryophyta</taxon>
        <taxon>Tracheophyta</taxon>
        <taxon>Spermatophyta</taxon>
        <taxon>Magnoliopsida</taxon>
        <taxon>Magnoliidae</taxon>
        <taxon>Piperales</taxon>
        <taxon>Aristolochiaceae</taxon>
        <taxon>Aristolochia</taxon>
    </lineage>
</organism>
<keyword evidence="3" id="KW-1133">Transmembrane helix</keyword>
<keyword evidence="3" id="KW-0472">Membrane</keyword>
<keyword evidence="6" id="KW-1185">Reference proteome</keyword>
<dbReference type="FunFam" id="3.10.110.10:FF:000019">
    <property type="entry name" value="Ubiquitin-conjugating enzyme E2 variant 1C"/>
    <property type="match status" value="1"/>
</dbReference>
<evidence type="ECO:0000256" key="2">
    <source>
        <dbReference type="SAM" id="MobiDB-lite"/>
    </source>
</evidence>
<dbReference type="PROSITE" id="PS50127">
    <property type="entry name" value="UBC_2"/>
    <property type="match status" value="1"/>
</dbReference>
<keyword evidence="3" id="KW-0812">Transmembrane</keyword>
<feature type="compositionally biased region" description="Low complexity" evidence="2">
    <location>
        <begin position="120"/>
        <end position="138"/>
    </location>
</feature>
<dbReference type="Pfam" id="PF00179">
    <property type="entry name" value="UQ_con"/>
    <property type="match status" value="1"/>
</dbReference>
<proteinExistence type="predicted"/>
<evidence type="ECO:0000256" key="1">
    <source>
        <dbReference type="ARBA" id="ARBA00065118"/>
    </source>
</evidence>
<gene>
    <name evidence="5" type="ORF">H6P81_007923</name>
</gene>
<dbReference type="CDD" id="cd23807">
    <property type="entry name" value="UEV_UBE2V"/>
    <property type="match status" value="1"/>
</dbReference>
<dbReference type="Proteomes" id="UP000825729">
    <property type="component" value="Unassembled WGS sequence"/>
</dbReference>
<feature type="compositionally biased region" description="Basic and acidic residues" evidence="2">
    <location>
        <begin position="109"/>
        <end position="119"/>
    </location>
</feature>
<dbReference type="PANTHER" id="PTHR24068">
    <property type="entry name" value="UBIQUITIN-CONJUGATING ENZYME E2"/>
    <property type="match status" value="1"/>
</dbReference>
<protein>
    <recommendedName>
        <fullName evidence="4">UBC core domain-containing protein</fullName>
    </recommendedName>
</protein>
<evidence type="ECO:0000313" key="5">
    <source>
        <dbReference type="EMBL" id="KAG9455019.1"/>
    </source>
</evidence>
<comment type="subunit">
    <text evidence="1">Heterodimer with UBC35 or UBC36.</text>
</comment>
<reference evidence="5 6" key="1">
    <citation type="submission" date="2021-07" db="EMBL/GenBank/DDBJ databases">
        <title>The Aristolochia fimbriata genome: insights into angiosperm evolution, floral development and chemical biosynthesis.</title>
        <authorList>
            <person name="Jiao Y."/>
        </authorList>
    </citation>
    <scope>NUCLEOTIDE SEQUENCE [LARGE SCALE GENOMIC DNA]</scope>
    <source>
        <strain evidence="5">IBCAS-2021</strain>
        <tissue evidence="5">Leaf</tissue>
    </source>
</reference>
<feature type="region of interest" description="Disordered" evidence="2">
    <location>
        <begin position="1"/>
        <end position="24"/>
    </location>
</feature>
<dbReference type="SUPFAM" id="SSF54495">
    <property type="entry name" value="UBC-like"/>
    <property type="match status" value="1"/>
</dbReference>
<evidence type="ECO:0000313" key="6">
    <source>
        <dbReference type="Proteomes" id="UP000825729"/>
    </source>
</evidence>
<dbReference type="InterPro" id="IPR016135">
    <property type="entry name" value="UBQ-conjugating_enzyme/RWD"/>
</dbReference>
<feature type="transmembrane region" description="Helical" evidence="3">
    <location>
        <begin position="340"/>
        <end position="366"/>
    </location>
</feature>
<dbReference type="InterPro" id="IPR000608">
    <property type="entry name" value="UBC"/>
</dbReference>